<feature type="compositionally biased region" description="Polar residues" evidence="1">
    <location>
        <begin position="76"/>
        <end position="85"/>
    </location>
</feature>
<organism evidence="2 3">
    <name type="scientific">Streptomyces virginiae</name>
    <name type="common">Streptomyces cinnamonensis</name>
    <dbReference type="NCBI Taxonomy" id="1961"/>
    <lineage>
        <taxon>Bacteria</taxon>
        <taxon>Bacillati</taxon>
        <taxon>Actinomycetota</taxon>
        <taxon>Actinomycetes</taxon>
        <taxon>Kitasatosporales</taxon>
        <taxon>Streptomycetaceae</taxon>
        <taxon>Streptomyces</taxon>
    </lineage>
</organism>
<name>A0ABQ3NNU7_STRVG</name>
<proteinExistence type="predicted"/>
<evidence type="ECO:0000256" key="1">
    <source>
        <dbReference type="SAM" id="MobiDB-lite"/>
    </source>
</evidence>
<reference evidence="3" key="1">
    <citation type="submission" date="2020-09" db="EMBL/GenBank/DDBJ databases">
        <title>Whole genome shotgun sequence of Streptomyces cinnamonensis NBRC 15873.</title>
        <authorList>
            <person name="Komaki H."/>
            <person name="Tamura T."/>
        </authorList>
    </citation>
    <scope>NUCLEOTIDE SEQUENCE [LARGE SCALE GENOMIC DNA]</scope>
    <source>
        <strain evidence="3">NBRC 15873</strain>
    </source>
</reference>
<dbReference type="EMBL" id="BNDV01000008">
    <property type="protein sequence ID" value="GHI14454.1"/>
    <property type="molecule type" value="Genomic_DNA"/>
</dbReference>
<evidence type="ECO:0000313" key="2">
    <source>
        <dbReference type="EMBL" id="GHI14454.1"/>
    </source>
</evidence>
<feature type="region of interest" description="Disordered" evidence="1">
    <location>
        <begin position="59"/>
        <end position="110"/>
    </location>
</feature>
<evidence type="ECO:0000313" key="3">
    <source>
        <dbReference type="Proteomes" id="UP000660554"/>
    </source>
</evidence>
<sequence>MRRLHEDPPISNQATLLPERLPLLPTPAGMVPPASTLCRSAARELLGIAPDRTVAGSLISVSGGTPRARRHHPQVIRSTEGTQSYRTRRPAAPLQNREKHNGGPCRHTAPGSLLGCSSPTRGWSVLRLLLASGVPVLPAAAGWSDPVRVADERGPWIADLDSGTATFGGAGHVAAHREERPYAWSLPLPIEVELAIDAVLSRALLTSAHVDPRD</sequence>
<dbReference type="Proteomes" id="UP000660554">
    <property type="component" value="Unassembled WGS sequence"/>
</dbReference>
<comment type="caution">
    <text evidence="2">The sequence shown here is derived from an EMBL/GenBank/DDBJ whole genome shotgun (WGS) entry which is preliminary data.</text>
</comment>
<protein>
    <submittedName>
        <fullName evidence="2">Uncharacterized protein</fullName>
    </submittedName>
</protein>
<keyword evidence="3" id="KW-1185">Reference proteome</keyword>
<gene>
    <name evidence="2" type="ORF">Scinn_39170</name>
</gene>
<accession>A0ABQ3NNU7</accession>